<dbReference type="PANTHER" id="PTHR46211">
    <property type="entry name" value="GLYCEROPHOSPHORYL DIESTER PHOSPHODIESTERASE"/>
    <property type="match status" value="1"/>
</dbReference>
<keyword evidence="3" id="KW-1185">Reference proteome</keyword>
<dbReference type="InterPro" id="IPR017946">
    <property type="entry name" value="PLC-like_Pdiesterase_TIM-brl"/>
</dbReference>
<dbReference type="Proteomes" id="UP001260980">
    <property type="component" value="Unassembled WGS sequence"/>
</dbReference>
<dbReference type="Gene3D" id="3.20.20.190">
    <property type="entry name" value="Phosphatidylinositol (PI) phosphodiesterase"/>
    <property type="match status" value="1"/>
</dbReference>
<dbReference type="RefSeq" id="WP_315951938.1">
    <property type="nucleotide sequence ID" value="NZ_JAWCUD010000003.1"/>
</dbReference>
<organism evidence="2 3">
    <name type="scientific">Paenibacillus violae</name>
    <dbReference type="NCBI Taxonomy" id="3077234"/>
    <lineage>
        <taxon>Bacteria</taxon>
        <taxon>Bacillati</taxon>
        <taxon>Bacillota</taxon>
        <taxon>Bacilli</taxon>
        <taxon>Bacillales</taxon>
        <taxon>Paenibacillaceae</taxon>
        <taxon>Paenibacillus</taxon>
    </lineage>
</organism>
<dbReference type="SUPFAM" id="SSF51695">
    <property type="entry name" value="PLC-like phosphodiesterases"/>
    <property type="match status" value="1"/>
</dbReference>
<comment type="caution">
    <text evidence="2">The sequence shown here is derived from an EMBL/GenBank/DDBJ whole genome shotgun (WGS) entry which is preliminary data.</text>
</comment>
<dbReference type="InterPro" id="IPR030395">
    <property type="entry name" value="GP_PDE_dom"/>
</dbReference>
<feature type="domain" description="GP-PDE" evidence="1">
    <location>
        <begin position="8"/>
        <end position="110"/>
    </location>
</feature>
<reference evidence="2 3" key="1">
    <citation type="submission" date="2023-10" db="EMBL/GenBank/DDBJ databases">
        <title>Paenibacillus strain PFR10 Genome sequencing and assembly.</title>
        <authorList>
            <person name="Kim I."/>
        </authorList>
    </citation>
    <scope>NUCLEOTIDE SEQUENCE [LARGE SCALE GENOMIC DNA]</scope>
    <source>
        <strain evidence="2 3">PFR10</strain>
    </source>
</reference>
<dbReference type="PROSITE" id="PS51704">
    <property type="entry name" value="GP_PDE"/>
    <property type="match status" value="1"/>
</dbReference>
<dbReference type="EMBL" id="JAWCUD010000003">
    <property type="protein sequence ID" value="MDU0201996.1"/>
    <property type="molecule type" value="Genomic_DNA"/>
</dbReference>
<sequence length="110" mass="12134">MKWHNEKTLVVAHRGASSEAPENTMAALRLALEQQCNAIELDIHLTQDGEIVVCHDETLDRTTNLRGGIGEMTLTDIRQADAGTWFSDAYAGEPIPLLREVLELVPPEIA</sequence>
<accession>A0ABU3RCK9</accession>
<protein>
    <submittedName>
        <fullName evidence="2">Glycerophosphodiester phosphodiesterase family protein</fullName>
    </submittedName>
</protein>
<evidence type="ECO:0000259" key="1">
    <source>
        <dbReference type="PROSITE" id="PS51704"/>
    </source>
</evidence>
<proteinExistence type="predicted"/>
<dbReference type="PANTHER" id="PTHR46211:SF1">
    <property type="entry name" value="GLYCEROPHOSPHODIESTER PHOSPHODIESTERASE, CYTOPLASMIC"/>
    <property type="match status" value="1"/>
</dbReference>
<dbReference type="PROSITE" id="PS50007">
    <property type="entry name" value="PIPLC_X_DOMAIN"/>
    <property type="match status" value="1"/>
</dbReference>
<name>A0ABU3RCK9_9BACL</name>
<gene>
    <name evidence="2" type="ORF">RQP52_12890</name>
</gene>
<evidence type="ECO:0000313" key="2">
    <source>
        <dbReference type="EMBL" id="MDU0201996.1"/>
    </source>
</evidence>
<evidence type="ECO:0000313" key="3">
    <source>
        <dbReference type="Proteomes" id="UP001260980"/>
    </source>
</evidence>
<dbReference type="Pfam" id="PF03009">
    <property type="entry name" value="GDPD"/>
    <property type="match status" value="1"/>
</dbReference>